<dbReference type="EMBL" id="BAABRU010000012">
    <property type="protein sequence ID" value="GAA5529642.1"/>
    <property type="molecule type" value="Genomic_DNA"/>
</dbReference>
<evidence type="ECO:0000313" key="1">
    <source>
        <dbReference type="EMBL" id="GAA5529642.1"/>
    </source>
</evidence>
<gene>
    <name evidence="1" type="ORF">Hgul01_03456</name>
</gene>
<comment type="caution">
    <text evidence="1">The sequence shown here is derived from an EMBL/GenBank/DDBJ whole genome shotgun (WGS) entry which is preliminary data.</text>
</comment>
<reference evidence="1 2" key="1">
    <citation type="submission" date="2024-02" db="EMBL/GenBank/DDBJ databases">
        <title>Herpetosiphon gulosus NBRC 112829.</title>
        <authorList>
            <person name="Ichikawa N."/>
            <person name="Katano-Makiyama Y."/>
            <person name="Hidaka K."/>
        </authorList>
    </citation>
    <scope>NUCLEOTIDE SEQUENCE [LARGE SCALE GENOMIC DNA]</scope>
    <source>
        <strain evidence="1 2">NBRC 112829</strain>
    </source>
</reference>
<organism evidence="1 2">
    <name type="scientific">Herpetosiphon gulosus</name>
    <dbReference type="NCBI Taxonomy" id="1973496"/>
    <lineage>
        <taxon>Bacteria</taxon>
        <taxon>Bacillati</taxon>
        <taxon>Chloroflexota</taxon>
        <taxon>Chloroflexia</taxon>
        <taxon>Herpetosiphonales</taxon>
        <taxon>Herpetosiphonaceae</taxon>
        <taxon>Herpetosiphon</taxon>
    </lineage>
</organism>
<proteinExistence type="predicted"/>
<name>A0ABP9X2K8_9CHLR</name>
<accession>A0ABP9X2K8</accession>
<sequence>MIVGRLPDVPLDADLPISASLISQGLEHYQAVARWIATLPFGRNTNPLDWRLVLSEKRGTSSTKHAFLAELARELALPINLYFGIYLMDGKNTPGVGETLASNNLPSIPEAHCFLRYGRWNIDVTRSPKAEPILQFFEEQQITPVQIGDFKRTVHRNFLLKWATSQGLSLTKAWAIREACMAALSQ</sequence>
<evidence type="ECO:0000313" key="2">
    <source>
        <dbReference type="Proteomes" id="UP001428290"/>
    </source>
</evidence>
<dbReference type="RefSeq" id="WP_345723244.1">
    <property type="nucleotide sequence ID" value="NZ_BAABRU010000012.1"/>
</dbReference>
<dbReference type="Proteomes" id="UP001428290">
    <property type="component" value="Unassembled WGS sequence"/>
</dbReference>
<protein>
    <submittedName>
        <fullName evidence="1">Uncharacterized protein</fullName>
    </submittedName>
</protein>
<keyword evidence="2" id="KW-1185">Reference proteome</keyword>